<keyword evidence="6 8" id="KW-1133">Transmembrane helix</keyword>
<evidence type="ECO:0000256" key="8">
    <source>
        <dbReference type="SAM" id="Phobius"/>
    </source>
</evidence>
<dbReference type="PANTHER" id="PTHR34979">
    <property type="entry name" value="INNER MEMBRANE PROTEIN YGAZ"/>
    <property type="match status" value="1"/>
</dbReference>
<feature type="transmembrane region" description="Helical" evidence="8">
    <location>
        <begin position="12"/>
        <end position="45"/>
    </location>
</feature>
<dbReference type="OrthoDB" id="9803444at2"/>
<evidence type="ECO:0000256" key="7">
    <source>
        <dbReference type="ARBA" id="ARBA00023136"/>
    </source>
</evidence>
<comment type="similarity">
    <text evidence="2">Belongs to the AzlC family.</text>
</comment>
<proteinExistence type="inferred from homology"/>
<dbReference type="EMBL" id="CP001087">
    <property type="protein sequence ID" value="ACN14369.1"/>
    <property type="molecule type" value="Genomic_DNA"/>
</dbReference>
<organism evidence="9 10">
    <name type="scientific">Desulforapulum autotrophicum (strain ATCC 43914 / DSM 3382 / VKM B-1955 / HRM2)</name>
    <name type="common">Desulfobacterium autotrophicum</name>
    <dbReference type="NCBI Taxonomy" id="177437"/>
    <lineage>
        <taxon>Bacteria</taxon>
        <taxon>Pseudomonadati</taxon>
        <taxon>Thermodesulfobacteriota</taxon>
        <taxon>Desulfobacteria</taxon>
        <taxon>Desulfobacterales</taxon>
        <taxon>Desulfobacteraceae</taxon>
        <taxon>Desulforapulum</taxon>
    </lineage>
</organism>
<protein>
    <submittedName>
        <fullName evidence="9">AzlC</fullName>
    </submittedName>
</protein>
<feature type="transmembrane region" description="Helical" evidence="8">
    <location>
        <begin position="159"/>
        <end position="178"/>
    </location>
</feature>
<dbReference type="PANTHER" id="PTHR34979:SF1">
    <property type="entry name" value="INNER MEMBRANE PROTEIN YGAZ"/>
    <property type="match status" value="1"/>
</dbReference>
<dbReference type="KEGG" id="dat:HRM2_12570"/>
<keyword evidence="3" id="KW-0813">Transport</keyword>
<keyword evidence="4" id="KW-1003">Cell membrane</keyword>
<dbReference type="Pfam" id="PF03591">
    <property type="entry name" value="AzlC"/>
    <property type="match status" value="1"/>
</dbReference>
<dbReference type="Proteomes" id="UP000000442">
    <property type="component" value="Chromosome"/>
</dbReference>
<evidence type="ECO:0000313" key="9">
    <source>
        <dbReference type="EMBL" id="ACN14369.1"/>
    </source>
</evidence>
<feature type="transmembrane region" description="Helical" evidence="8">
    <location>
        <begin position="52"/>
        <end position="73"/>
    </location>
</feature>
<keyword evidence="7 8" id="KW-0472">Membrane</keyword>
<evidence type="ECO:0000256" key="6">
    <source>
        <dbReference type="ARBA" id="ARBA00022989"/>
    </source>
</evidence>
<dbReference type="eggNOG" id="COG1296">
    <property type="taxonomic scope" value="Bacteria"/>
</dbReference>
<sequence length="233" mass="24999">MFFEGAKDTFPLIVGAIPFGIIFGTLAATAGISFGATIGLSMFVFAGASQFVCVGLVAAGTAWPMIVLTTFVVNLRHMLYGATMVPFYKNLNPLWKIVLSFGLTDETFAVAVSRYSRRDGALDKHYYNLGSMVFMYLNWNLCTIIGLTAGKAFPEISQWGLDFAMPATFIGIVIPYLVSKPMWASVLTAGTVSIMASGLPHKLGLMVAALAGVAAGLAWELFVSVKKEVVQDV</sequence>
<name>C0QM63_DESAH</name>
<dbReference type="HOGENOM" id="CLU_065777_1_1_7"/>
<evidence type="ECO:0000256" key="3">
    <source>
        <dbReference type="ARBA" id="ARBA00022448"/>
    </source>
</evidence>
<feature type="transmembrane region" description="Helical" evidence="8">
    <location>
        <begin position="93"/>
        <end position="112"/>
    </location>
</feature>
<dbReference type="InterPro" id="IPR011606">
    <property type="entry name" value="Brnchd-chn_aa_trnsp_permease"/>
</dbReference>
<evidence type="ECO:0000256" key="2">
    <source>
        <dbReference type="ARBA" id="ARBA00010735"/>
    </source>
</evidence>
<reference evidence="9 10" key="1">
    <citation type="journal article" date="2009" name="Environ. Microbiol.">
        <title>Genome sequence of Desulfobacterium autotrophicum HRM2, a marine sulfate reducer oxidizing organic carbon completely to carbon dioxide.</title>
        <authorList>
            <person name="Strittmatter A.W."/>
            <person name="Liesegang H."/>
            <person name="Rabus R."/>
            <person name="Decker I."/>
            <person name="Amann J."/>
            <person name="Andres S."/>
            <person name="Henne A."/>
            <person name="Fricke W.F."/>
            <person name="Martinez-Arias R."/>
            <person name="Bartels D."/>
            <person name="Goesmann A."/>
            <person name="Krause L."/>
            <person name="Puehler A."/>
            <person name="Klenk H.P."/>
            <person name="Richter M."/>
            <person name="Schuler M."/>
            <person name="Gloeckner F.O."/>
            <person name="Meyerdierks A."/>
            <person name="Gottschalk G."/>
            <person name="Amann R."/>
        </authorList>
    </citation>
    <scope>NUCLEOTIDE SEQUENCE [LARGE SCALE GENOMIC DNA]</scope>
    <source>
        <strain evidence="10">ATCC 43914 / DSM 3382 / HRM2</strain>
    </source>
</reference>
<dbReference type="GO" id="GO:0005886">
    <property type="term" value="C:plasma membrane"/>
    <property type="evidence" value="ECO:0007669"/>
    <property type="project" value="UniProtKB-SubCell"/>
</dbReference>
<dbReference type="STRING" id="177437.HRM2_12570"/>
<accession>C0QM63</accession>
<dbReference type="AlphaFoldDB" id="C0QM63"/>
<feature type="transmembrane region" description="Helical" evidence="8">
    <location>
        <begin position="133"/>
        <end position="153"/>
    </location>
</feature>
<evidence type="ECO:0000256" key="4">
    <source>
        <dbReference type="ARBA" id="ARBA00022475"/>
    </source>
</evidence>
<evidence type="ECO:0000313" key="10">
    <source>
        <dbReference type="Proteomes" id="UP000000442"/>
    </source>
</evidence>
<evidence type="ECO:0000256" key="5">
    <source>
        <dbReference type="ARBA" id="ARBA00022692"/>
    </source>
</evidence>
<comment type="subcellular location">
    <subcellularLocation>
        <location evidence="1">Cell membrane</location>
        <topology evidence="1">Multi-pass membrane protein</topology>
    </subcellularLocation>
</comment>
<feature type="transmembrane region" description="Helical" evidence="8">
    <location>
        <begin position="203"/>
        <end position="222"/>
    </location>
</feature>
<gene>
    <name evidence="9" type="primary">azlC</name>
    <name evidence="9" type="ordered locus">HRM2_12570</name>
</gene>
<keyword evidence="10" id="KW-1185">Reference proteome</keyword>
<evidence type="ECO:0000256" key="1">
    <source>
        <dbReference type="ARBA" id="ARBA00004651"/>
    </source>
</evidence>
<dbReference type="GO" id="GO:1903785">
    <property type="term" value="P:L-valine transmembrane transport"/>
    <property type="evidence" value="ECO:0007669"/>
    <property type="project" value="TreeGrafter"/>
</dbReference>
<keyword evidence="5 8" id="KW-0812">Transmembrane</keyword>